<organism evidence="2 3">
    <name type="scientific">Pyrinomonas methylaliphatogenes</name>
    <dbReference type="NCBI Taxonomy" id="454194"/>
    <lineage>
        <taxon>Bacteria</taxon>
        <taxon>Pseudomonadati</taxon>
        <taxon>Acidobacteriota</taxon>
        <taxon>Blastocatellia</taxon>
        <taxon>Blastocatellales</taxon>
        <taxon>Pyrinomonadaceae</taxon>
        <taxon>Pyrinomonas</taxon>
    </lineage>
</organism>
<keyword evidence="1" id="KW-0812">Transmembrane</keyword>
<feature type="transmembrane region" description="Helical" evidence="1">
    <location>
        <begin position="48"/>
        <end position="69"/>
    </location>
</feature>
<keyword evidence="1" id="KW-1133">Transmembrane helix</keyword>
<evidence type="ECO:0008006" key="4">
    <source>
        <dbReference type="Google" id="ProtNLM"/>
    </source>
</evidence>
<gene>
    <name evidence="2" type="ORF">PYK22_02719</name>
</gene>
<name>A0A0B6X035_9BACT</name>
<sequence>MTPQINFRGRTAGGLGSSVPLPCMISKDKTKVSSLWARLDFSYKANRAIAGEALIVSLLLCGLLSFAGYSSCSRRSVEETVTTDLARQMSGPQNAQPIVVQHPPLPERDPDIETAGDRIAEAIMRLRRHQSSTALRALARATSALTRANRSAERNDRERELLFTAIHQVQTAENLIARGAIDQAIKQLNEANRNLDRVNLHQP</sequence>
<keyword evidence="3" id="KW-1185">Reference proteome</keyword>
<dbReference type="AlphaFoldDB" id="A0A0B6X035"/>
<dbReference type="EMBL" id="CBXV010000008">
    <property type="protein sequence ID" value="CDM66686.1"/>
    <property type="molecule type" value="Genomic_DNA"/>
</dbReference>
<accession>A0A0B6X035</accession>
<evidence type="ECO:0000313" key="2">
    <source>
        <dbReference type="EMBL" id="CDM66686.1"/>
    </source>
</evidence>
<evidence type="ECO:0000256" key="1">
    <source>
        <dbReference type="SAM" id="Phobius"/>
    </source>
</evidence>
<reference evidence="2 3" key="2">
    <citation type="submission" date="2015-01" db="EMBL/GenBank/DDBJ databases">
        <title>Complete genome sequence of Pyrinomonas methylaliphatogenes type strain K22T.</title>
        <authorList>
            <person name="Lee K.C.Y."/>
            <person name="Power J.F."/>
            <person name="Dunfield P.F."/>
            <person name="Morgan X.C."/>
            <person name="Huttenhower C."/>
            <person name="Stott M.B."/>
        </authorList>
    </citation>
    <scope>NUCLEOTIDE SEQUENCE [LARGE SCALE GENOMIC DNA]</scope>
    <source>
        <strain evidence="2 3">K22</strain>
    </source>
</reference>
<keyword evidence="1" id="KW-0472">Membrane</keyword>
<protein>
    <recommendedName>
        <fullName evidence="4">Transmembrane protein</fullName>
    </recommendedName>
</protein>
<reference evidence="2 3" key="1">
    <citation type="submission" date="2013-12" db="EMBL/GenBank/DDBJ databases">
        <authorList>
            <person name="Stott M."/>
        </authorList>
    </citation>
    <scope>NUCLEOTIDE SEQUENCE [LARGE SCALE GENOMIC DNA]</scope>
    <source>
        <strain evidence="2 3">K22</strain>
    </source>
</reference>
<evidence type="ECO:0000313" key="3">
    <source>
        <dbReference type="Proteomes" id="UP000031518"/>
    </source>
</evidence>
<dbReference type="Proteomes" id="UP000031518">
    <property type="component" value="Unassembled WGS sequence"/>
</dbReference>
<proteinExistence type="predicted"/>